<organism evidence="2 3">
    <name type="scientific">Strongylus vulgaris</name>
    <name type="common">Blood worm</name>
    <dbReference type="NCBI Taxonomy" id="40348"/>
    <lineage>
        <taxon>Eukaryota</taxon>
        <taxon>Metazoa</taxon>
        <taxon>Ecdysozoa</taxon>
        <taxon>Nematoda</taxon>
        <taxon>Chromadorea</taxon>
        <taxon>Rhabditida</taxon>
        <taxon>Rhabditina</taxon>
        <taxon>Rhabditomorpha</taxon>
        <taxon>Strongyloidea</taxon>
        <taxon>Strongylidae</taxon>
        <taxon>Strongylus</taxon>
    </lineage>
</organism>
<keyword evidence="3" id="KW-1185">Reference proteome</keyword>
<dbReference type="AlphaFoldDB" id="A0A3P7KHQ3"/>
<dbReference type="Proteomes" id="UP000270094">
    <property type="component" value="Unassembled WGS sequence"/>
</dbReference>
<protein>
    <submittedName>
        <fullName evidence="2">Uncharacterized protein</fullName>
    </submittedName>
</protein>
<name>A0A3P7KHQ3_STRVU</name>
<evidence type="ECO:0000256" key="1">
    <source>
        <dbReference type="SAM" id="MobiDB-lite"/>
    </source>
</evidence>
<proteinExistence type="predicted"/>
<reference evidence="2 3" key="1">
    <citation type="submission" date="2018-11" db="EMBL/GenBank/DDBJ databases">
        <authorList>
            <consortium name="Pathogen Informatics"/>
        </authorList>
    </citation>
    <scope>NUCLEOTIDE SEQUENCE [LARGE SCALE GENOMIC DNA]</scope>
</reference>
<gene>
    <name evidence="2" type="ORF">SVUK_LOCUS5623</name>
</gene>
<dbReference type="OrthoDB" id="10038475at2759"/>
<accession>A0A3P7KHQ3</accession>
<sequence>MPMSLMPLCDNEKNGVLIFSTGFRKEIVGKMDDFKMNAGFLNSRGVLLLQLVHEKIVDDFASEAFLRLWHPHLFPETEEPKNPFSLQSNAPDSGRGTPMDDAGNTGDGGRVSSAMEIARRATSGTAAELQSAR</sequence>
<dbReference type="EMBL" id="UYYB01016926">
    <property type="protein sequence ID" value="VDM70625.1"/>
    <property type="molecule type" value="Genomic_DNA"/>
</dbReference>
<evidence type="ECO:0000313" key="3">
    <source>
        <dbReference type="Proteomes" id="UP000270094"/>
    </source>
</evidence>
<feature type="region of interest" description="Disordered" evidence="1">
    <location>
        <begin position="75"/>
        <end position="133"/>
    </location>
</feature>
<evidence type="ECO:0000313" key="2">
    <source>
        <dbReference type="EMBL" id="VDM70625.1"/>
    </source>
</evidence>